<name>A0A0A9AMS9_ARUDO</name>
<organism evidence="1">
    <name type="scientific">Arundo donax</name>
    <name type="common">Giant reed</name>
    <name type="synonym">Donax arundinaceus</name>
    <dbReference type="NCBI Taxonomy" id="35708"/>
    <lineage>
        <taxon>Eukaryota</taxon>
        <taxon>Viridiplantae</taxon>
        <taxon>Streptophyta</taxon>
        <taxon>Embryophyta</taxon>
        <taxon>Tracheophyta</taxon>
        <taxon>Spermatophyta</taxon>
        <taxon>Magnoliopsida</taxon>
        <taxon>Liliopsida</taxon>
        <taxon>Poales</taxon>
        <taxon>Poaceae</taxon>
        <taxon>PACMAD clade</taxon>
        <taxon>Arundinoideae</taxon>
        <taxon>Arundineae</taxon>
        <taxon>Arundo</taxon>
    </lineage>
</organism>
<evidence type="ECO:0000313" key="1">
    <source>
        <dbReference type="EMBL" id="JAD51143.1"/>
    </source>
</evidence>
<accession>A0A0A9AMS9</accession>
<dbReference type="EMBL" id="GBRH01246752">
    <property type="protein sequence ID" value="JAD51143.1"/>
    <property type="molecule type" value="Transcribed_RNA"/>
</dbReference>
<reference evidence="1" key="2">
    <citation type="journal article" date="2015" name="Data Brief">
        <title>Shoot transcriptome of the giant reed, Arundo donax.</title>
        <authorList>
            <person name="Barrero R.A."/>
            <person name="Guerrero F.D."/>
            <person name="Moolhuijzen P."/>
            <person name="Goolsby J.A."/>
            <person name="Tidwell J."/>
            <person name="Bellgard S.E."/>
            <person name="Bellgard M.I."/>
        </authorList>
    </citation>
    <scope>NUCLEOTIDE SEQUENCE</scope>
    <source>
        <tissue evidence="1">Shoot tissue taken approximately 20 cm above the soil surface</tissue>
    </source>
</reference>
<proteinExistence type="predicted"/>
<reference evidence="1" key="1">
    <citation type="submission" date="2014-09" db="EMBL/GenBank/DDBJ databases">
        <authorList>
            <person name="Magalhaes I.L.F."/>
            <person name="Oliveira U."/>
            <person name="Santos F.R."/>
            <person name="Vidigal T.H.D.A."/>
            <person name="Brescovit A.D."/>
            <person name="Santos A.J."/>
        </authorList>
    </citation>
    <scope>NUCLEOTIDE SEQUENCE</scope>
    <source>
        <tissue evidence="1">Shoot tissue taken approximately 20 cm above the soil surface</tissue>
    </source>
</reference>
<protein>
    <submittedName>
        <fullName evidence="1">Uncharacterized protein</fullName>
    </submittedName>
</protein>
<sequence>MKKNRCTPDCALGSCASVFD</sequence>
<dbReference type="AlphaFoldDB" id="A0A0A9AMS9"/>